<dbReference type="EMBL" id="MHMS01000003">
    <property type="protein sequence ID" value="OGZ32705.1"/>
    <property type="molecule type" value="Genomic_DNA"/>
</dbReference>
<evidence type="ECO:0000313" key="2">
    <source>
        <dbReference type="Proteomes" id="UP000176787"/>
    </source>
</evidence>
<evidence type="ECO:0000313" key="1">
    <source>
        <dbReference type="EMBL" id="OGZ32705.1"/>
    </source>
</evidence>
<sequence length="88" mass="10931">MEIKDIFTHPRFDKSYKKLPREIKEKVKQKEKIFRENPFDPRLKTHKLHGKEKEALAFWINYYYRVKFIFLNDREVLFLDVGAHEIYK</sequence>
<protein>
    <recommendedName>
        <fullName evidence="3">Type II toxin-antitoxin system mRNA interferase toxin, RelE/StbE family</fullName>
    </recommendedName>
</protein>
<comment type="caution">
    <text evidence="1">The sequence shown here is derived from an EMBL/GenBank/DDBJ whole genome shotgun (WGS) entry which is preliminary data.</text>
</comment>
<proteinExistence type="predicted"/>
<dbReference type="InterPro" id="IPR035093">
    <property type="entry name" value="RelE/ParE_toxin_dom_sf"/>
</dbReference>
<reference evidence="1 2" key="1">
    <citation type="journal article" date="2016" name="Nat. Commun.">
        <title>Thousands of microbial genomes shed light on interconnected biogeochemical processes in an aquifer system.</title>
        <authorList>
            <person name="Anantharaman K."/>
            <person name="Brown C.T."/>
            <person name="Hug L.A."/>
            <person name="Sharon I."/>
            <person name="Castelle C.J."/>
            <person name="Probst A.J."/>
            <person name="Thomas B.C."/>
            <person name="Singh A."/>
            <person name="Wilkins M.J."/>
            <person name="Karaoz U."/>
            <person name="Brodie E.L."/>
            <person name="Williams K.H."/>
            <person name="Hubbard S.S."/>
            <person name="Banfield J.F."/>
        </authorList>
    </citation>
    <scope>NUCLEOTIDE SEQUENCE [LARGE SCALE GENOMIC DNA]</scope>
</reference>
<name>A0A1G2F3T1_9BACT</name>
<organism evidence="1 2">
    <name type="scientific">Candidatus Niyogibacteria bacterium RIFCSPLOWO2_12_FULL_41_13</name>
    <dbReference type="NCBI Taxonomy" id="1801726"/>
    <lineage>
        <taxon>Bacteria</taxon>
        <taxon>Candidatus Niyogiibacteriota</taxon>
    </lineage>
</organism>
<dbReference type="AlphaFoldDB" id="A0A1G2F3T1"/>
<dbReference type="Proteomes" id="UP000176787">
    <property type="component" value="Unassembled WGS sequence"/>
</dbReference>
<gene>
    <name evidence="1" type="ORF">A3H02_02970</name>
</gene>
<evidence type="ECO:0008006" key="3">
    <source>
        <dbReference type="Google" id="ProtNLM"/>
    </source>
</evidence>
<dbReference type="Gene3D" id="3.30.2310.20">
    <property type="entry name" value="RelE-like"/>
    <property type="match status" value="1"/>
</dbReference>
<dbReference type="SUPFAM" id="SSF143011">
    <property type="entry name" value="RelE-like"/>
    <property type="match status" value="1"/>
</dbReference>
<dbReference type="STRING" id="1801726.A3H02_02970"/>
<accession>A0A1G2F3T1</accession>